<dbReference type="PANTHER" id="PTHR42910">
    <property type="entry name" value="TRANSPORTER SCO4007-RELATED"/>
    <property type="match status" value="1"/>
</dbReference>
<dbReference type="InterPro" id="IPR020846">
    <property type="entry name" value="MFS_dom"/>
</dbReference>
<evidence type="ECO:0000256" key="3">
    <source>
        <dbReference type="ARBA" id="ARBA00022729"/>
    </source>
</evidence>
<evidence type="ECO:0000256" key="6">
    <source>
        <dbReference type="ARBA" id="ARBA00023136"/>
    </source>
</evidence>
<accession>A0ABV2ZXN6</accession>
<dbReference type="EMBL" id="JBEZVE010000040">
    <property type="protein sequence ID" value="MEU3787332.1"/>
    <property type="molecule type" value="Genomic_DNA"/>
</dbReference>
<dbReference type="InterPro" id="IPR036259">
    <property type="entry name" value="MFS_trans_sf"/>
</dbReference>
<keyword evidence="2 8" id="KW-0812">Transmembrane</keyword>
<evidence type="ECO:0000313" key="10">
    <source>
        <dbReference type="EMBL" id="MEU3787332.1"/>
    </source>
</evidence>
<dbReference type="CDD" id="cd17324">
    <property type="entry name" value="MFS_NepI_like"/>
    <property type="match status" value="1"/>
</dbReference>
<feature type="compositionally biased region" description="Low complexity" evidence="7">
    <location>
        <begin position="62"/>
        <end position="74"/>
    </location>
</feature>
<dbReference type="Pfam" id="PF04886">
    <property type="entry name" value="PT"/>
    <property type="match status" value="1"/>
</dbReference>
<evidence type="ECO:0000256" key="5">
    <source>
        <dbReference type="ARBA" id="ARBA00022989"/>
    </source>
</evidence>
<evidence type="ECO:0000256" key="4">
    <source>
        <dbReference type="ARBA" id="ARBA00022737"/>
    </source>
</evidence>
<evidence type="ECO:0000256" key="7">
    <source>
        <dbReference type="SAM" id="MobiDB-lite"/>
    </source>
</evidence>
<dbReference type="SUPFAM" id="SSF103473">
    <property type="entry name" value="MFS general substrate transporter"/>
    <property type="match status" value="1"/>
</dbReference>
<keyword evidence="5 8" id="KW-1133">Transmembrane helix</keyword>
<keyword evidence="3" id="KW-0732">Signal</keyword>
<dbReference type="InterPro" id="IPR006970">
    <property type="entry name" value="PT"/>
</dbReference>
<feature type="transmembrane region" description="Helical" evidence="8">
    <location>
        <begin position="343"/>
        <end position="364"/>
    </location>
</feature>
<sequence length="486" mass="48391">MATSPSPVTAPQHTSTPPRQTPTHGPTGGPTRGPSAGPTDGPSAGPTGDPIHGPSPTPSPTHGPSAGPSANPAHGPAPAPTGGPAHGSRPTPGAAASRGRNLLLVLIALCTAVTAANIYLAAPLLPLIAHDFGSTPSAVAWIASVAQFGYAAGLLFFAPLGDRVNRRRLVAVLSLVTAAALVAGAFAAGTGALAAAVLVASAATVVPQLLVPLVAERAPADRRARHVAAVIAGLFTGIVAARVLGGLAGQAFGWRAVFLGAAVLTTALGLLTAAALPAERRRAREGHLFAGLTAMPGLVRRSPDLWRACVRQAGMYGAWSALWTSLALLLTSDEAYGLSTATAGLFGLFGLTASAVAPLAGGLVDRFGAAKVVRNANLVAAVSVPLFWLGGQVLAALFAAAILIHAALVASHVANQTLALTTTSAPATANSAYVVAGFAGGATASALAGLAFTHFGWTGVVAVAATWLLLGRTSTTTRRPITPTRR</sequence>
<name>A0ABV2ZXN6_9ACTN</name>
<comment type="subcellular location">
    <subcellularLocation>
        <location evidence="1">Cell membrane</location>
        <topology evidence="1">Multi-pass membrane protein</topology>
    </subcellularLocation>
</comment>
<dbReference type="Pfam" id="PF07690">
    <property type="entry name" value="MFS_1"/>
    <property type="match status" value="1"/>
</dbReference>
<proteinExistence type="predicted"/>
<feature type="transmembrane region" description="Helical" evidence="8">
    <location>
        <begin position="169"/>
        <end position="187"/>
    </location>
</feature>
<keyword evidence="4" id="KW-0677">Repeat</keyword>
<evidence type="ECO:0000256" key="1">
    <source>
        <dbReference type="ARBA" id="ARBA00004651"/>
    </source>
</evidence>
<feature type="region of interest" description="Disordered" evidence="7">
    <location>
        <begin position="1"/>
        <end position="95"/>
    </location>
</feature>
<feature type="transmembrane region" description="Helical" evidence="8">
    <location>
        <begin position="254"/>
        <end position="276"/>
    </location>
</feature>
<protein>
    <submittedName>
        <fullName evidence="10">MFS transporter</fullName>
    </submittedName>
</protein>
<feature type="transmembrane region" description="Helical" evidence="8">
    <location>
        <begin position="193"/>
        <end position="215"/>
    </location>
</feature>
<dbReference type="PANTHER" id="PTHR42910:SF1">
    <property type="entry name" value="MAJOR FACILITATOR SUPERFAMILY (MFS) PROFILE DOMAIN-CONTAINING PROTEIN"/>
    <property type="match status" value="1"/>
</dbReference>
<dbReference type="Gene3D" id="1.20.1250.20">
    <property type="entry name" value="MFS general substrate transporter like domains"/>
    <property type="match status" value="1"/>
</dbReference>
<feature type="transmembrane region" description="Helical" evidence="8">
    <location>
        <begin position="313"/>
        <end position="331"/>
    </location>
</feature>
<gene>
    <name evidence="10" type="ORF">AB0E89_43590</name>
</gene>
<feature type="transmembrane region" description="Helical" evidence="8">
    <location>
        <begin position="446"/>
        <end position="470"/>
    </location>
</feature>
<evidence type="ECO:0000256" key="2">
    <source>
        <dbReference type="ARBA" id="ARBA00022692"/>
    </source>
</evidence>
<feature type="compositionally biased region" description="Polar residues" evidence="7">
    <location>
        <begin position="1"/>
        <end position="15"/>
    </location>
</feature>
<organism evidence="10 11">
    <name type="scientific">Streptomyces sp. 900129855</name>
    <dbReference type="NCBI Taxonomy" id="3155129"/>
    <lineage>
        <taxon>Bacteria</taxon>
        <taxon>Bacillati</taxon>
        <taxon>Actinomycetota</taxon>
        <taxon>Actinomycetes</taxon>
        <taxon>Kitasatosporales</taxon>
        <taxon>Streptomycetaceae</taxon>
        <taxon>Streptomyces</taxon>
    </lineage>
</organism>
<evidence type="ECO:0000256" key="8">
    <source>
        <dbReference type="SAM" id="Phobius"/>
    </source>
</evidence>
<feature type="transmembrane region" description="Helical" evidence="8">
    <location>
        <begin position="102"/>
        <end position="126"/>
    </location>
</feature>
<feature type="domain" description="Major facilitator superfamily (MFS) profile" evidence="9">
    <location>
        <begin position="103"/>
        <end position="474"/>
    </location>
</feature>
<feature type="compositionally biased region" description="Low complexity" evidence="7">
    <location>
        <begin position="16"/>
        <end position="25"/>
    </location>
</feature>
<feature type="transmembrane region" description="Helical" evidence="8">
    <location>
        <begin position="376"/>
        <end position="408"/>
    </location>
</feature>
<reference evidence="10 11" key="1">
    <citation type="submission" date="2024-06" db="EMBL/GenBank/DDBJ databases">
        <title>The Natural Products Discovery Center: Release of the First 8490 Sequenced Strains for Exploring Actinobacteria Biosynthetic Diversity.</title>
        <authorList>
            <person name="Kalkreuter E."/>
            <person name="Kautsar S.A."/>
            <person name="Yang D."/>
            <person name="Bader C.D."/>
            <person name="Teijaro C.N."/>
            <person name="Fluegel L."/>
            <person name="Davis C.M."/>
            <person name="Simpson J.R."/>
            <person name="Lauterbach L."/>
            <person name="Steele A.D."/>
            <person name="Gui C."/>
            <person name="Meng S."/>
            <person name="Li G."/>
            <person name="Viehrig K."/>
            <person name="Ye F."/>
            <person name="Su P."/>
            <person name="Kiefer A.F."/>
            <person name="Nichols A."/>
            <person name="Cepeda A.J."/>
            <person name="Yan W."/>
            <person name="Fan B."/>
            <person name="Jiang Y."/>
            <person name="Adhikari A."/>
            <person name="Zheng C.-J."/>
            <person name="Schuster L."/>
            <person name="Cowan T.M."/>
            <person name="Smanski M.J."/>
            <person name="Chevrette M.G."/>
            <person name="De Carvalho L.P.S."/>
            <person name="Shen B."/>
        </authorList>
    </citation>
    <scope>NUCLEOTIDE SEQUENCE [LARGE SCALE GENOMIC DNA]</scope>
    <source>
        <strain evidence="10 11">NPDC033843</strain>
    </source>
</reference>
<evidence type="ECO:0000313" key="11">
    <source>
        <dbReference type="Proteomes" id="UP001550739"/>
    </source>
</evidence>
<feature type="transmembrane region" description="Helical" evidence="8">
    <location>
        <begin position="227"/>
        <end position="248"/>
    </location>
</feature>
<comment type="caution">
    <text evidence="10">The sequence shown here is derived from an EMBL/GenBank/DDBJ whole genome shotgun (WGS) entry which is preliminary data.</text>
</comment>
<dbReference type="PROSITE" id="PS50850">
    <property type="entry name" value="MFS"/>
    <property type="match status" value="1"/>
</dbReference>
<dbReference type="InterPro" id="IPR011701">
    <property type="entry name" value="MFS"/>
</dbReference>
<keyword evidence="6 8" id="KW-0472">Membrane</keyword>
<keyword evidence="11" id="KW-1185">Reference proteome</keyword>
<dbReference type="Proteomes" id="UP001550739">
    <property type="component" value="Unassembled WGS sequence"/>
</dbReference>
<feature type="transmembrane region" description="Helical" evidence="8">
    <location>
        <begin position="138"/>
        <end position="157"/>
    </location>
</feature>
<dbReference type="RefSeq" id="WP_361709729.1">
    <property type="nucleotide sequence ID" value="NZ_JBEZVE010000040.1"/>
</dbReference>
<evidence type="ECO:0000259" key="9">
    <source>
        <dbReference type="PROSITE" id="PS50850"/>
    </source>
</evidence>